<dbReference type="InterPro" id="IPR001368">
    <property type="entry name" value="TNFR/NGFR_Cys_rich_reg"/>
</dbReference>
<protein>
    <submittedName>
        <fullName evidence="4">Uncharacterized protein LOC100369099</fullName>
    </submittedName>
</protein>
<dbReference type="Proteomes" id="UP000694865">
    <property type="component" value="Unplaced"/>
</dbReference>
<evidence type="ECO:0000313" key="3">
    <source>
        <dbReference type="Proteomes" id="UP000694865"/>
    </source>
</evidence>
<dbReference type="RefSeq" id="XP_006821767.1">
    <property type="nucleotide sequence ID" value="XM_006821704.1"/>
</dbReference>
<dbReference type="GeneID" id="100369099"/>
<dbReference type="PANTHER" id="PTHR46104:SF1">
    <property type="entry name" value="GENE 9195-RELATED"/>
    <property type="match status" value="1"/>
</dbReference>
<dbReference type="PROSITE" id="PS50050">
    <property type="entry name" value="TNFR_NGFR_2"/>
    <property type="match status" value="1"/>
</dbReference>
<dbReference type="PANTHER" id="PTHR46104">
    <property type="entry name" value="GENE 9195-RELATED-RELATED"/>
    <property type="match status" value="1"/>
</dbReference>
<feature type="repeat" description="TNFR-Cys" evidence="1">
    <location>
        <begin position="131"/>
        <end position="176"/>
    </location>
</feature>
<evidence type="ECO:0000313" key="4">
    <source>
        <dbReference type="RefSeq" id="XP_006821767.1"/>
    </source>
</evidence>
<evidence type="ECO:0000256" key="1">
    <source>
        <dbReference type="PROSITE-ProRule" id="PRU00206"/>
    </source>
</evidence>
<dbReference type="Gene3D" id="2.10.50.10">
    <property type="entry name" value="Tumor Necrosis Factor Receptor, subunit A, domain 2"/>
    <property type="match status" value="14"/>
</dbReference>
<dbReference type="SMART" id="SM00289">
    <property type="entry name" value="WR1"/>
    <property type="match status" value="6"/>
</dbReference>
<dbReference type="SUPFAM" id="SSF57184">
    <property type="entry name" value="Growth factor receptor domain"/>
    <property type="match status" value="20"/>
</dbReference>
<dbReference type="SMART" id="SM01411">
    <property type="entry name" value="Ephrin_rec_like"/>
    <property type="match status" value="80"/>
</dbReference>
<accession>A0ABM0MP26</accession>
<proteinExistence type="predicted"/>
<gene>
    <name evidence="4" type="primary">LOC100369099</name>
</gene>
<sequence length="5261" mass="549033">MPKGEYKQTCRKANIYTDMPKSEYILTCRKSNIYIIPTCRKVNINRHAERRIYTDMPKGEYLYNTDMPKDAVNGQCDSSNCTAGQYWDSNTVACMECDPGFFCLGGSNAKTPCAAGEYSNSGSTSSGDCQTCPSGQFSSAGSTCLPCPAGFSCDSSTGITTSCTGTQYSLDGDVACNACPSGYYCPSTSQPPQFCPDGHVPSADQTTCDICTAGNYAYNVTSLCQTCPAGYHCPTDGMSSPEECPTGWYSASSGASACTECAAGRYCTSTTETLCNAGYYSNAGQTSCDLCPGGYDCSDSSTIVLCQEGFYSRNGSSSCTSCEEGRSCPGTGRVEPLECELGTYANVTESPECLECPAGYKCPVPSQSPVFCIRGTYSAAGSTSCTACLDGEYADTPASEQCSPCTAGYSCVDKAQAPQACPAGTYSPGGLKYCSSCPAGWYADGSTADSCTDCPAGSKCSTTGLEACSDGYYSLGNTTTCTICPAGHECSNKAVDPVQCMAGTYAPESSTSCSNCDAGYQCPTDGLSNQIICSDGTYQDLTAQTSCSDCPAGKSCSNVSSTPVDCSSGYYSVLGSTSCTICPVGHKCPTTTAEPTSCNSGEYAPAGQTDCTPCEAGNYCPDPPSSGPINCPSGWYTETTGNTVCTKCPTGSKCPDATTAPESCAAGYYTDQMGSTECIACLSGYYNLNSGSDSCIQCPSGSKCPVKDQAPIECGVGTFSPAGSDKCYTCPAGQSCGDPTGTPTLCNVGEYSNGTACVICPAGFKCPSPLSNPTECDSGLYQDSAGQSTCLQCPAGSSCYNVDETPVECGAGYYSLAYEAACTVCPDGQWSDSGAATCQQCPAGQYCFDGSAPTAPTDCDAGYAAAEGVGICSACPQGTYSAAGASYCSICPAGTHCSDPTNPEACDKCPAGFSCANAAQPPQACSVGQYSTSGQTACVDCPAGQSCIDPGDTPQNCDAGYYSGLGDSQCYPCPAGSDCTDAAVALADCASGYYSLRGQHGCTECPAGSMCPDIDQEPITCAVGQHTDGLAGQITCTDCPPGKYCSDTSVAPQDCSAGTYSLTNYVACTDCPAGYECPTTDAAPVACDPGSYTANTGLATSCTPCEAGYACPSTRDVSEKFACQPGSYALAGASYCTACTAGKECPNTNDDSTITDCTAGTYSYSGYASCQSCPAGWKCTETDGSGNAPCIAGTYSTGSATDCTACPAGKACPRTDTSDQIDCVAGYYSVGEQTSCTMCPPGYECPDSTSDTETPCADGFYSTGGQDACTPCPAGSSCPSTSDNYQFVCWAGSYAESGSKECTQCPAGKECPTTTDAPLDCAVGYYSLGSQTACTPCPAGFYCPQNDVEPQICDIGFYSNQSSVVCSECDPGYACPEGSESRVPTDGLCRQGYYCEDGLNEFPCPAGTYGNRTGATSANQGCGTCPQGFYCPEATVGEPGNEYLCPRGHYCSEGTTVATEFPCPGGTYNAELGKVREEDCVDCQGGTYCPSGSASERICPKGKYCPGATAGPVDCPAGTFTEETGTSAETDCKGCPAGYYCPTGTDTPIACLAGTYNARVGQDDIDDCKPCIAGWACTQPALIGPDYPCDPGYYCPEGSDSPNDITHGCPAGTYTNFHNLTTQYQCETCPEQVACLLATGGQQRPPEACAPGHYCPAGTEYPEQFPCPAGSYTNLTNLKEPAECYVCTKGYFCLEGSVEPTAECPTGHYCPPGTRWATEYPCHAGSYSDRTGNVRWEVCTPCPEGYYCPQGSSYPTSCPPGTFRDEQRGAELADCGNCTHGYYCNGTGNGEPAQCTKGYYSDWGAEECSLCQPGFYCNLHDTSMEKMCADLWCPAGMWCKEGRSTAPDLNTDPCPQGHYCLRGDVDAYPRPCPEGTYTDQNGTMQESDCVLCPAGYYCNDTGLTAPAPPDGITGGLCPAGGYCPAGSAVPAPCPVGYYSNSTGSKRPEDCIACDPGYFNGTFVFDTGRQELSQCDECTPGKYCSSVGLQEVSGDCQAGYYCLAGSNTSTPTPESGMGDVCPVGYYCPAGTVGPYEYPCGNGTYNNVTQAMSVDDCLDCPPGEVCEGMALVGPTGLCAAGYYCTRAAYTKYPDALLDAGTGAICPMGHYCPQGSPAPKRCEGGYYTNITGQEECFDCPAGFYCADGETLLQCPRGNYCPQNTGGNEFIPCPRGYYNPDLGLASEDQCLPCAPGKYCTALGASDFQSINASAGPCDAGYYCVLGNNVSNPFPCGKGFYCDFGSFEETPCDSGYYQDEEGQGSCKVCNAGYFCDRADSPVVDYTPYSCIAGYYCPNGTEYDTQYGCLNGTYSTTPNLERADQCDSCPPGKYCQGIGLNAVTVTPVPDDAGVTGAPCTTGHYCPEGTAVPIPCDPGTFMINTHAEECEICPTAHYCVTGLDPERCPPVTPVPDDAGVTGAPCTTGHYCPEGTAVPIPCDPGTFMINTHAEECEICPAAHYCVTGLDPERCPPGYYCPEGTGWVWQSCPPGTFSNNDGLANETECQTCSAGMYCSSPNATAPTAYCDAGYFCAEGSDTPTPEFNFRGTAGICPEGHYCPVGTSTPNKCPRGTFSDITKLTAQAECTDCLYGTYCSDEGLTAPSGDCYAGFYCLRGAMDPNNPTVDSTGGPCPEGHFCPNGTSFPLGCFPGTYNPLEGQAECIRMYWCPENATTYSNTPCPSGHYCPAGTEFATEYPCPAGTYNAVIGKQSLDDCVPCPPGEYCATPGLATSSGSCSPGWYCIRGAWSDMPTDYGYNNMTSSCYCPNNATGGQCDPGEFCPGGSSQPTPCSPGHYCDSAGLASVSGECDMGYYCTLGASVRDPTDGVTGDICTTGHYCPQGTYNPVSCPSGYYTNATGNTAFEDCNLCLPGSYCGDNGLSEPTDLCDAGFYCPGGQNVSRPEDYKCPPGHYCEIGSVQPSPCIPGEYQDEWEQSTCKTCPSGFYCDATLQNDTFCSHGIQNPQPCPTGHYCVYGTEYAVQFPCPNGTFSDRVQLTSVNECTPCSGGYYCGQEGLSAPSGECTAGYYCISGAYMSTPLDGTTGDICPEGAYCPSGSNTSTLCPPGTYNPTLGLTSEDECLGCTPGDYCPEYGMSTTAGNCSAGYFCSGSASTSTPTDGTTGNVCPIGHYCPAGSSQPLPCEPGTYTDTTLNEVCLRCPSGHYCTSGSNPQDCPAGFYCPEVESGQCDAGYYCRSGSDSPMPSLLSLGDANICPPGFYCSLGTAEPEPCPPSTFNNQTGITSEFKCQSCLEGYYCEVPGLEYPSGFCEAGFYCTLGSNSSRPSQTSVNGGPCPAGSYCEIGSSVPTLCVAGTYNPIEEQSVCLDCPAGYYCQEGSITITECPVGHFCPLNTEFDIQYPCNNGTYNNRTRGESVDDCELCTPGTYCPFRGMEEPAGLCAPGWYCSLAAWKDKPTTLGNDSSECHCPAQSTGGMCYAGSFCPAGSSQPIPCTPGYYCLDDKLDAESGLCMAGYYCNGSTIFPDPVNQTTGDMCPMGHYCPEGSSYPEPCEPGTFSDRYANHLHNDCIPCTAGMYCTGWGRDLPNGDCDEGWFCPEGSTAAQPPGNECLAGHACPVGSPDQTPCMSGYYQPLPGQGSCIECSAGMYCDQNEAIEEEQSGIGAPSHGVVTPKDCPAGFNCPNGTLTARQFPCPVSTYSNTTNLESEAECRPCPEGHYCEAENITTPTGICAAGYYCVLYATTPTPEPADATGGPCPQGTFCEAGASWHTPCPKGTFGDRDKLPSEADCTDCYPGMHCMRSGLTEPNGTCLAGYYCRIRAVDPNPVNESYGDICPAGSYCPEGSPEPIDCPAGTYQPDPMKSSPSDCLPCTPGYFCNGTGLSDVSGFCYEGFYCIGSASSPTPRDGVTGDICPPGSYCEEGSPSHTYCSNGTYMNHSMASECYDCPPGSYCVNRDRADPCPPGLFCPAKTGADLELCASGTYNPIFGIYEQDQCLQCDGGYYCQEPGSANVTGLCSAGYYCRYGVNMPEPNGGHTGDGAICPVGHYCPVGSPDPIGCAPGTYNELTGRPVCELCQAGYYCLENATTYLDTICPTGHYCPAGTGYDIEYPCPMGTYNPVAGSDALEDCLECPAGEYCESDGLEFTSGNCSEGWYCTGGSYTSTPLPFSNATDISECTCPLVNYTGGKCWPGTYCPSGSPYPVECDEGMYCLEWGRSQPNGLCDAGYFCDGGEHLPDPTHGLCPAGFYCVQGSHTPTPCPAGTYSDTEGNVEISDCMDCTPGMYCEGNNNTEPTGDCTEGYYCPAGQSTPTPNEFNCTIGHFCPTGSPTPEPCISGQYQDEEGKPTCKACPAGYYCDATEAALIYGVASHGVVIPVDCVAGYYCPESTQGSHQYPCLEGYYSNITQLETHAQCQPCPGGTYCDGQGLTAYADVCDAGFVCVSAANNSRPTDGLTGYECQPGYYCPKGSDQGIKCPVGTFSDEYGLENVTECQACTPGYYCQTEGLTAPTGPCLPGFYCTLGAIDPNPISEVYGDTCPAGRYCPEGTYDPILCPIGTFLHDTGHDELSDCIDCTGGKYCDTQGQTNVTGDCDPGFYCTSRANTSSPLDGVTGDECPAGSYCELGSSAPIPCNDGYYMNHTQASACDICPVHALAAPSGLCLAGYFCNGSSIVRDPEPCSAGYYCPEGTEIEEPCPPGTFSGKEYNVNITDCEECTPGSYCEQYGLAAPSGLCAAGYFCPGGQASIQPVDLACSPGHFCFEGSWNQTGCPSGYYQPHWSRSNCDICPQGFYCKAFGDYEDLGCRNMTLAGNFSGRYRSYRGVAVPIICPEGSYCPEGTTYEREYLCPAGTYSNMTGLYNAGQCTPCTPGMFCQGEGNIEPSGDCTAGYYCTSGAYNSTPTDAVTGNICPAGKYCEIGSITGVGCPMGTYSDQLSLQSAAECSDCTGGYYCGQTGLTKESGLCWAGFYCTLASEEPNPISQVYGDVCWAGYYCPNGTDYPVTCPSGTFLPSAGMDAVDDCLYCTGGYYCESSGQTNVTGLCQAGFYCIIGANTSTPQDGITGNICWEGHYCEEGSAWPSACPNGTFMNHTGASVCDICPAGYFCTQGHAERCPQGDYCPEGTGWDTQMCPVGTYGATTSLIQESDCTDCTGGQQCSIPGSPAPNGPCNAGHYCELGVNTATPTATDGHTGVGGVCPPGTYCPSNTPTPIPCPAGTYTIVEGESSCTPCLAGHYCPGNTSDPTIYPCPVGHYCPIGTEYSIEYPCPEGHTTGLKANKTAPHVCCVHQDSTVREMDLRHLRVIAVLVGSVLVDLGTLDHYL</sequence>
<keyword evidence="3" id="KW-1185">Reference proteome</keyword>
<name>A0ABM0MP26_SACKO</name>
<feature type="domain" description="TNFR-Cys" evidence="2">
    <location>
        <begin position="131"/>
        <end position="176"/>
    </location>
</feature>
<dbReference type="SMART" id="SM00208">
    <property type="entry name" value="TNFR"/>
    <property type="match status" value="14"/>
</dbReference>
<organism evidence="3 4">
    <name type="scientific">Saccoglossus kowalevskii</name>
    <name type="common">Acorn worm</name>
    <dbReference type="NCBI Taxonomy" id="10224"/>
    <lineage>
        <taxon>Eukaryota</taxon>
        <taxon>Metazoa</taxon>
        <taxon>Hemichordata</taxon>
        <taxon>Enteropneusta</taxon>
        <taxon>Harrimaniidae</taxon>
        <taxon>Saccoglossus</taxon>
    </lineage>
</organism>
<reference evidence="4" key="1">
    <citation type="submission" date="2025-08" db="UniProtKB">
        <authorList>
            <consortium name="RefSeq"/>
        </authorList>
    </citation>
    <scope>IDENTIFICATION</scope>
    <source>
        <tissue evidence="4">Testes</tissue>
    </source>
</reference>
<evidence type="ECO:0000259" key="2">
    <source>
        <dbReference type="PROSITE" id="PS50050"/>
    </source>
</evidence>
<dbReference type="InterPro" id="IPR009030">
    <property type="entry name" value="Growth_fac_rcpt_cys_sf"/>
</dbReference>
<dbReference type="InterPro" id="IPR006150">
    <property type="entry name" value="Cys_repeat_1"/>
</dbReference>
<comment type="caution">
    <text evidence="1">Lacks conserved residue(s) required for the propagation of feature annotation.</text>
</comment>